<evidence type="ECO:0000256" key="1">
    <source>
        <dbReference type="SAM" id="MobiDB-lite"/>
    </source>
</evidence>
<reference evidence="2" key="1">
    <citation type="submission" date="2020-02" db="EMBL/GenBank/DDBJ databases">
        <authorList>
            <person name="Meier V. D."/>
        </authorList>
    </citation>
    <scope>NUCLEOTIDE SEQUENCE</scope>
    <source>
        <strain evidence="2">AVDCRST_MAG43</strain>
    </source>
</reference>
<proteinExistence type="predicted"/>
<accession>A0A6J4UJP0</accession>
<organism evidence="2">
    <name type="scientific">uncultured Thermomicrobiales bacterium</name>
    <dbReference type="NCBI Taxonomy" id="1645740"/>
    <lineage>
        <taxon>Bacteria</taxon>
        <taxon>Pseudomonadati</taxon>
        <taxon>Thermomicrobiota</taxon>
        <taxon>Thermomicrobia</taxon>
        <taxon>Thermomicrobiales</taxon>
        <taxon>environmental samples</taxon>
    </lineage>
</organism>
<protein>
    <submittedName>
        <fullName evidence="2">Uncharacterized protein</fullName>
    </submittedName>
</protein>
<dbReference type="AlphaFoldDB" id="A0A6J4UJP0"/>
<feature type="region of interest" description="Disordered" evidence="1">
    <location>
        <begin position="50"/>
        <end position="98"/>
    </location>
</feature>
<feature type="non-terminal residue" evidence="2">
    <location>
        <position position="98"/>
    </location>
</feature>
<feature type="non-terminal residue" evidence="2">
    <location>
        <position position="1"/>
    </location>
</feature>
<dbReference type="EMBL" id="CADCWI010000059">
    <property type="protein sequence ID" value="CAA9552458.1"/>
    <property type="molecule type" value="Genomic_DNA"/>
</dbReference>
<evidence type="ECO:0000313" key="2">
    <source>
        <dbReference type="EMBL" id="CAA9552458.1"/>
    </source>
</evidence>
<feature type="compositionally biased region" description="Basic residues" evidence="1">
    <location>
        <begin position="79"/>
        <end position="90"/>
    </location>
</feature>
<name>A0A6J4UJP0_9BACT</name>
<sequence length="98" mass="11118">WSLSQAIITSRMTHRVPRGHVAAVHGASPLSDRSCWGWLAAPRERRVMPSVGNKRMRNGRRLSMISRHQLRPISSAGRPRGRRLTMRQRSRSPTLAVT</sequence>
<gene>
    <name evidence="2" type="ORF">AVDCRST_MAG43-1186</name>
</gene>